<evidence type="ECO:0000256" key="6">
    <source>
        <dbReference type="ARBA" id="ARBA00023034"/>
    </source>
</evidence>
<reference evidence="9" key="1">
    <citation type="submission" date="2021-04" db="EMBL/GenBank/DDBJ databases">
        <authorList>
            <person name="Tunstrom K."/>
        </authorList>
    </citation>
    <scope>NUCLEOTIDE SEQUENCE</scope>
</reference>
<comment type="similarity">
    <text evidence="2">Belongs to the COG8 family.</text>
</comment>
<protein>
    <recommendedName>
        <fullName evidence="3">Conserved oligomeric Golgi complex subunit 8</fullName>
    </recommendedName>
    <alternativeName>
        <fullName evidence="8">Component of oligomeric Golgi complex 8</fullName>
    </alternativeName>
</protein>
<dbReference type="Pfam" id="PF04124">
    <property type="entry name" value="Dor1"/>
    <property type="match status" value="2"/>
</dbReference>
<dbReference type="EMBL" id="CAJQZP010000508">
    <property type="protein sequence ID" value="CAG4965116.1"/>
    <property type="molecule type" value="Genomic_DNA"/>
</dbReference>
<evidence type="ECO:0000256" key="1">
    <source>
        <dbReference type="ARBA" id="ARBA00004395"/>
    </source>
</evidence>
<keyword evidence="10" id="KW-1185">Reference proteome</keyword>
<evidence type="ECO:0000256" key="7">
    <source>
        <dbReference type="ARBA" id="ARBA00023136"/>
    </source>
</evidence>
<evidence type="ECO:0000313" key="10">
    <source>
        <dbReference type="Proteomes" id="UP000691718"/>
    </source>
</evidence>
<evidence type="ECO:0000256" key="5">
    <source>
        <dbReference type="ARBA" id="ARBA00022927"/>
    </source>
</evidence>
<keyword evidence="6" id="KW-0333">Golgi apparatus</keyword>
<keyword evidence="4" id="KW-0813">Transport</keyword>
<dbReference type="GO" id="GO:0017119">
    <property type="term" value="C:Golgi transport complex"/>
    <property type="evidence" value="ECO:0007669"/>
    <property type="project" value="InterPro"/>
</dbReference>
<dbReference type="OrthoDB" id="1661054at2759"/>
<dbReference type="GO" id="GO:0000139">
    <property type="term" value="C:Golgi membrane"/>
    <property type="evidence" value="ECO:0007669"/>
    <property type="project" value="UniProtKB-SubCell"/>
</dbReference>
<organism evidence="9 10">
    <name type="scientific">Parnassius apollo</name>
    <name type="common">Apollo butterfly</name>
    <name type="synonym">Papilio apollo</name>
    <dbReference type="NCBI Taxonomy" id="110799"/>
    <lineage>
        <taxon>Eukaryota</taxon>
        <taxon>Metazoa</taxon>
        <taxon>Ecdysozoa</taxon>
        <taxon>Arthropoda</taxon>
        <taxon>Hexapoda</taxon>
        <taxon>Insecta</taxon>
        <taxon>Pterygota</taxon>
        <taxon>Neoptera</taxon>
        <taxon>Endopterygota</taxon>
        <taxon>Lepidoptera</taxon>
        <taxon>Glossata</taxon>
        <taxon>Ditrysia</taxon>
        <taxon>Papilionoidea</taxon>
        <taxon>Papilionidae</taxon>
        <taxon>Parnassiinae</taxon>
        <taxon>Parnassini</taxon>
        <taxon>Parnassius</taxon>
        <taxon>Parnassius</taxon>
    </lineage>
</organism>
<evidence type="ECO:0000313" key="9">
    <source>
        <dbReference type="EMBL" id="CAG4965116.1"/>
    </source>
</evidence>
<dbReference type="PANTHER" id="PTHR21311">
    <property type="entry name" value="CONSERVED OLIGOMERIC GOLGI COMPLEX COMPONENT 8"/>
    <property type="match status" value="1"/>
</dbReference>
<comment type="caution">
    <text evidence="9">The sequence shown here is derived from an EMBL/GenBank/DDBJ whole genome shotgun (WGS) entry which is preliminary data.</text>
</comment>
<evidence type="ECO:0000256" key="8">
    <source>
        <dbReference type="ARBA" id="ARBA00031347"/>
    </source>
</evidence>
<dbReference type="PANTHER" id="PTHR21311:SF0">
    <property type="entry name" value="CONSERVED OLIGOMERIC GOLGI COMPLEX SUBUNIT 8"/>
    <property type="match status" value="1"/>
</dbReference>
<evidence type="ECO:0000256" key="3">
    <source>
        <dbReference type="ARBA" id="ARBA00020983"/>
    </source>
</evidence>
<accession>A0A8S3WLD3</accession>
<sequence length="555" mass="64104">MSQELSELCQLLFPDSPLESPEYFSDITDYIKKLGSQNWEIICSEPERLSDEMKHLTEQTQELAFTNCKTFVETAEISRAIMKDLGKSKDSLASFLNMMPEFVQECEKFSLNVGNIVEDKKRYSNIRHQSDKLLELLELPSLMREALNAEDYESALDIFTFVRNLSKRYSEIPIVQNTSSEIMTLWFETLYHLYNQLHYDLPLPQCLQILGYLRRANTVFKSTEEDQSKLLLAGNKITNSTIITDGLHLHFLKARNAWFEKALEDAKTNESSEKLLRKIVELHRIHLFNVLTQHKSIFLSDAQESKVRDDELSGTSALSCWLKQKVEVLTQMLNQDLKKEDESTFESLLNQCMYLCLSFGRVGADLRCVLTPLFRNNVLMQFHSNLEKVDNQFETHMSTYKVPTIKNLPRPVNENTISGPPENLLDYYPLAEYCNGLLTTLNSLRVTAPLNIVKDVYNSYRKSLEKAVQIIITFYHREQQAFTEVERQNFISYCICFTEDLVPYITKCLSQSFPPTQICELLGVTLTVLQESKLLHIDQMDICKPLNSITGLFIS</sequence>
<evidence type="ECO:0000256" key="2">
    <source>
        <dbReference type="ARBA" id="ARBA00006419"/>
    </source>
</evidence>
<keyword evidence="5" id="KW-0653">Protein transport</keyword>
<dbReference type="AlphaFoldDB" id="A0A8S3WLD3"/>
<dbReference type="GO" id="GO:0006891">
    <property type="term" value="P:intra-Golgi vesicle-mediated transport"/>
    <property type="evidence" value="ECO:0007669"/>
    <property type="project" value="TreeGrafter"/>
</dbReference>
<evidence type="ECO:0000256" key="4">
    <source>
        <dbReference type="ARBA" id="ARBA00022448"/>
    </source>
</evidence>
<name>A0A8S3WLD3_PARAO</name>
<dbReference type="GO" id="GO:0015031">
    <property type="term" value="P:protein transport"/>
    <property type="evidence" value="ECO:0007669"/>
    <property type="project" value="UniProtKB-KW"/>
</dbReference>
<gene>
    <name evidence="9" type="ORF">PAPOLLO_LOCUS7347</name>
</gene>
<keyword evidence="7" id="KW-0472">Membrane</keyword>
<proteinExistence type="inferred from homology"/>
<comment type="subcellular location">
    <subcellularLocation>
        <location evidence="1">Golgi apparatus membrane</location>
        <topology evidence="1">Peripheral membrane protein</topology>
    </subcellularLocation>
</comment>
<dbReference type="Proteomes" id="UP000691718">
    <property type="component" value="Unassembled WGS sequence"/>
</dbReference>
<dbReference type="InterPro" id="IPR007255">
    <property type="entry name" value="COG8"/>
</dbReference>